<keyword evidence="1" id="KW-0472">Membrane</keyword>
<dbReference type="InterPro" id="IPR006501">
    <property type="entry name" value="Pectinesterase_inhib_dom"/>
</dbReference>
<dbReference type="AlphaFoldDB" id="A0AAE1YVM2"/>
<dbReference type="SUPFAM" id="SSF101148">
    <property type="entry name" value="Plant invertase/pectin methylesterase inhibitor"/>
    <property type="match status" value="1"/>
</dbReference>
<comment type="caution">
    <text evidence="3">The sequence shown here is derived from an EMBL/GenBank/DDBJ whole genome shotgun (WGS) entry which is preliminary data.</text>
</comment>
<dbReference type="SMART" id="SM00856">
    <property type="entry name" value="PMEI"/>
    <property type="match status" value="1"/>
</dbReference>
<evidence type="ECO:0000313" key="4">
    <source>
        <dbReference type="Proteomes" id="UP001293254"/>
    </source>
</evidence>
<dbReference type="GO" id="GO:0004857">
    <property type="term" value="F:enzyme inhibitor activity"/>
    <property type="evidence" value="ECO:0007669"/>
    <property type="project" value="InterPro"/>
</dbReference>
<dbReference type="Proteomes" id="UP001293254">
    <property type="component" value="Unassembled WGS sequence"/>
</dbReference>
<dbReference type="PANTHER" id="PTHR31890:SF9">
    <property type="entry name" value="PLANT INVERTASE_PECTIN METHYLESTERASE INHIBITOR SUPERFAMILY PROTEIN"/>
    <property type="match status" value="1"/>
</dbReference>
<evidence type="ECO:0000259" key="2">
    <source>
        <dbReference type="SMART" id="SM00856"/>
    </source>
</evidence>
<accession>A0AAE1YVM2</accession>
<proteinExistence type="predicted"/>
<evidence type="ECO:0000313" key="3">
    <source>
        <dbReference type="EMBL" id="KAK4437580.1"/>
    </source>
</evidence>
<dbReference type="Gene3D" id="1.20.140.40">
    <property type="entry name" value="Invertase/pectin methylesterase inhibitor family protein"/>
    <property type="match status" value="1"/>
</dbReference>
<dbReference type="Pfam" id="PF04043">
    <property type="entry name" value="PMEI"/>
    <property type="match status" value="1"/>
</dbReference>
<dbReference type="InterPro" id="IPR034088">
    <property type="entry name" value="Pla_a_1-like"/>
</dbReference>
<sequence length="185" mass="19896">MNSSIVSTLMISLMYSIFISFSIHEVIASTPSSLIKEVCSNTGRNIDSKLCIQILQSEQQIATATNFFDLSIGIMESGISNATNTLRYVEKILSGSADVKGVLEECKLSYDSVIGSFNSALSEVRDIKEYETATYDLLIASSDNIERCTGAVASGKVEDGTILSGNKVVPIFGLSAYNAVESLIH</sequence>
<feature type="domain" description="Pectinesterase inhibitor" evidence="2">
    <location>
        <begin position="30"/>
        <end position="170"/>
    </location>
</feature>
<dbReference type="NCBIfam" id="TIGR01614">
    <property type="entry name" value="PME_inhib"/>
    <property type="match status" value="1"/>
</dbReference>
<evidence type="ECO:0000256" key="1">
    <source>
        <dbReference type="SAM" id="Phobius"/>
    </source>
</evidence>
<dbReference type="PANTHER" id="PTHR31890">
    <property type="entry name" value="PLANT INVERTASE/PECTIN METHYLESTERASE INHIBITOR SUPERFAMILY PROTEIN"/>
    <property type="match status" value="1"/>
</dbReference>
<keyword evidence="1" id="KW-0812">Transmembrane</keyword>
<name>A0AAE1YVM2_9LAMI</name>
<protein>
    <recommendedName>
        <fullName evidence="2">Pectinesterase inhibitor domain-containing protein</fullName>
    </recommendedName>
</protein>
<keyword evidence="1" id="KW-1133">Transmembrane helix</keyword>
<keyword evidence="4" id="KW-1185">Reference proteome</keyword>
<dbReference type="InterPro" id="IPR035513">
    <property type="entry name" value="Invertase/methylesterase_inhib"/>
</dbReference>
<dbReference type="EMBL" id="JACGWO010000001">
    <property type="protein sequence ID" value="KAK4437580.1"/>
    <property type="molecule type" value="Genomic_DNA"/>
</dbReference>
<gene>
    <name evidence="3" type="ORF">Salat_0092000</name>
</gene>
<reference evidence="3" key="2">
    <citation type="journal article" date="2024" name="Plant">
        <title>Genomic evolution and insights into agronomic trait innovations of Sesamum species.</title>
        <authorList>
            <person name="Miao H."/>
            <person name="Wang L."/>
            <person name="Qu L."/>
            <person name="Liu H."/>
            <person name="Sun Y."/>
            <person name="Le M."/>
            <person name="Wang Q."/>
            <person name="Wei S."/>
            <person name="Zheng Y."/>
            <person name="Lin W."/>
            <person name="Duan Y."/>
            <person name="Cao H."/>
            <person name="Xiong S."/>
            <person name="Wang X."/>
            <person name="Wei L."/>
            <person name="Li C."/>
            <person name="Ma Q."/>
            <person name="Ju M."/>
            <person name="Zhao R."/>
            <person name="Li G."/>
            <person name="Mu C."/>
            <person name="Tian Q."/>
            <person name="Mei H."/>
            <person name="Zhang T."/>
            <person name="Gao T."/>
            <person name="Zhang H."/>
        </authorList>
    </citation>
    <scope>NUCLEOTIDE SEQUENCE</scope>
    <source>
        <strain evidence="3">3651</strain>
    </source>
</reference>
<reference evidence="3" key="1">
    <citation type="submission" date="2020-06" db="EMBL/GenBank/DDBJ databases">
        <authorList>
            <person name="Li T."/>
            <person name="Hu X."/>
            <person name="Zhang T."/>
            <person name="Song X."/>
            <person name="Zhang H."/>
            <person name="Dai N."/>
            <person name="Sheng W."/>
            <person name="Hou X."/>
            <person name="Wei L."/>
        </authorList>
    </citation>
    <scope>NUCLEOTIDE SEQUENCE</scope>
    <source>
        <strain evidence="3">3651</strain>
        <tissue evidence="3">Leaf</tissue>
    </source>
</reference>
<feature type="transmembrane region" description="Helical" evidence="1">
    <location>
        <begin position="6"/>
        <end position="27"/>
    </location>
</feature>
<organism evidence="3 4">
    <name type="scientific">Sesamum alatum</name>
    <dbReference type="NCBI Taxonomy" id="300844"/>
    <lineage>
        <taxon>Eukaryota</taxon>
        <taxon>Viridiplantae</taxon>
        <taxon>Streptophyta</taxon>
        <taxon>Embryophyta</taxon>
        <taxon>Tracheophyta</taxon>
        <taxon>Spermatophyta</taxon>
        <taxon>Magnoliopsida</taxon>
        <taxon>eudicotyledons</taxon>
        <taxon>Gunneridae</taxon>
        <taxon>Pentapetalae</taxon>
        <taxon>asterids</taxon>
        <taxon>lamiids</taxon>
        <taxon>Lamiales</taxon>
        <taxon>Pedaliaceae</taxon>
        <taxon>Sesamum</taxon>
    </lineage>
</organism>
<dbReference type="CDD" id="cd15795">
    <property type="entry name" value="PMEI-Pla_a_1_like"/>
    <property type="match status" value="1"/>
</dbReference>